<dbReference type="EMBL" id="FTOE01000009">
    <property type="protein sequence ID" value="SIS97762.1"/>
    <property type="molecule type" value="Genomic_DNA"/>
</dbReference>
<organism evidence="1 2">
    <name type="scientific">Neptunomonas antarctica</name>
    <dbReference type="NCBI Taxonomy" id="619304"/>
    <lineage>
        <taxon>Bacteria</taxon>
        <taxon>Pseudomonadati</taxon>
        <taxon>Pseudomonadota</taxon>
        <taxon>Gammaproteobacteria</taxon>
        <taxon>Oceanospirillales</taxon>
        <taxon>Oceanospirillaceae</taxon>
        <taxon>Neptunomonas</taxon>
    </lineage>
</organism>
<gene>
    <name evidence="1" type="ORF">SAMN05421760_109138</name>
</gene>
<dbReference type="STRING" id="619304.SAMN05421760_109138"/>
<evidence type="ECO:0000313" key="1">
    <source>
        <dbReference type="EMBL" id="SIS97762.1"/>
    </source>
</evidence>
<dbReference type="NCBIfam" id="TIGR01484">
    <property type="entry name" value="HAD-SF-IIB"/>
    <property type="match status" value="1"/>
</dbReference>
<dbReference type="RefSeq" id="WP_054342184.1">
    <property type="nucleotide sequence ID" value="NZ_FTOE01000009.1"/>
</dbReference>
<dbReference type="InterPro" id="IPR023214">
    <property type="entry name" value="HAD_sf"/>
</dbReference>
<dbReference type="PANTHER" id="PTHR10000:SF8">
    <property type="entry name" value="HAD SUPERFAMILY HYDROLASE-LIKE, TYPE 3"/>
    <property type="match status" value="1"/>
</dbReference>
<sequence>MTTPLIHLLPKLPERFESPIKLLFTDVDDTLTWEGKLPPQTFIALQQLRDAGIIVIPVTGASAGWCDCIVRTWPVDCVIGENGSFWMQRDNSGHVTRHFREEEAIRQQHIERLKILGTELTRCFPDISYTQDQPFRLTDIAFDIGQQVQVAMPVAQAATAWLREQGVSARLSSIHINAWLGAYNKADTAKAWLQQNQPGISLEQCAFIGDSPNDEAMFEHFPLSVGVSNIRRFLKQLDHSPHFITEHHGGFGFVEFAETIIKSARPLVVSH</sequence>
<dbReference type="PANTHER" id="PTHR10000">
    <property type="entry name" value="PHOSPHOSERINE PHOSPHATASE"/>
    <property type="match status" value="1"/>
</dbReference>
<dbReference type="Pfam" id="PF08282">
    <property type="entry name" value="Hydrolase_3"/>
    <property type="match status" value="2"/>
</dbReference>
<dbReference type="AlphaFoldDB" id="A0A1N7NHH5"/>
<dbReference type="Gene3D" id="3.40.50.1000">
    <property type="entry name" value="HAD superfamily/HAD-like"/>
    <property type="match status" value="2"/>
</dbReference>
<evidence type="ECO:0008006" key="3">
    <source>
        <dbReference type="Google" id="ProtNLM"/>
    </source>
</evidence>
<dbReference type="InterPro" id="IPR036412">
    <property type="entry name" value="HAD-like_sf"/>
</dbReference>
<dbReference type="Proteomes" id="UP000185999">
    <property type="component" value="Unassembled WGS sequence"/>
</dbReference>
<dbReference type="SUPFAM" id="SSF56784">
    <property type="entry name" value="HAD-like"/>
    <property type="match status" value="1"/>
</dbReference>
<reference evidence="2" key="1">
    <citation type="submission" date="2017-01" db="EMBL/GenBank/DDBJ databases">
        <authorList>
            <person name="Varghese N."/>
            <person name="Submissions S."/>
        </authorList>
    </citation>
    <scope>NUCLEOTIDE SEQUENCE [LARGE SCALE GENOMIC DNA]</scope>
    <source>
        <strain evidence="2">DSM 22306</strain>
    </source>
</reference>
<dbReference type="GO" id="GO:0000287">
    <property type="term" value="F:magnesium ion binding"/>
    <property type="evidence" value="ECO:0007669"/>
    <property type="project" value="UniProtKB-ARBA"/>
</dbReference>
<protein>
    <recommendedName>
        <fullName evidence="3">Sucrose phosphatase-like domain-containing protein</fullName>
    </recommendedName>
</protein>
<keyword evidence="2" id="KW-1185">Reference proteome</keyword>
<dbReference type="GO" id="GO:0016791">
    <property type="term" value="F:phosphatase activity"/>
    <property type="evidence" value="ECO:0007669"/>
    <property type="project" value="TreeGrafter"/>
</dbReference>
<dbReference type="OrthoDB" id="5292903at2"/>
<name>A0A1N7NHH5_9GAMM</name>
<evidence type="ECO:0000313" key="2">
    <source>
        <dbReference type="Proteomes" id="UP000185999"/>
    </source>
</evidence>
<dbReference type="GO" id="GO:0005829">
    <property type="term" value="C:cytosol"/>
    <property type="evidence" value="ECO:0007669"/>
    <property type="project" value="TreeGrafter"/>
</dbReference>
<proteinExistence type="predicted"/>
<accession>A0A1N7NHH5</accession>
<dbReference type="InterPro" id="IPR006379">
    <property type="entry name" value="HAD-SF_hydro_IIB"/>
</dbReference>